<comment type="caution">
    <text evidence="2">The sequence shown here is derived from an EMBL/GenBank/DDBJ whole genome shotgun (WGS) entry which is preliminary data.</text>
</comment>
<dbReference type="Proteomes" id="UP000596742">
    <property type="component" value="Unassembled WGS sequence"/>
</dbReference>
<keyword evidence="3" id="KW-1185">Reference proteome</keyword>
<dbReference type="AlphaFoldDB" id="A0A8B6CMJ5"/>
<dbReference type="OrthoDB" id="10638134at2759"/>
<name>A0A8B6CMJ5_MYTGA</name>
<sequence length="275" mass="30404">MTLILRRGIYCRLHYPDAPGLEERSPADRISNLREGVGRKHTSDQETDRTAPGVLPHAHKGLITIHVHGTTLGSHRTGCQSKGASEPTVYVDQSTEEKEQLLSDIDIQEDSMTEQSDDAVESTQQNDCISEKIVQNEIQEDTISDEQSDKGIIYGGSDGEMIQQFENGLPLLHTEEIEENVGKMLKKIDMSKIMDKIACSERVVSGLVPETPLPSPSKLPTCLSDLAFSQQNALINLNINMDDSTSLVSSLVIKKKNTTVHVTVERQRGRGKENN</sequence>
<dbReference type="EMBL" id="UYJE01002050">
    <property type="protein sequence ID" value="VDI07437.1"/>
    <property type="molecule type" value="Genomic_DNA"/>
</dbReference>
<proteinExistence type="predicted"/>
<organism evidence="2 3">
    <name type="scientific">Mytilus galloprovincialis</name>
    <name type="common">Mediterranean mussel</name>
    <dbReference type="NCBI Taxonomy" id="29158"/>
    <lineage>
        <taxon>Eukaryota</taxon>
        <taxon>Metazoa</taxon>
        <taxon>Spiralia</taxon>
        <taxon>Lophotrochozoa</taxon>
        <taxon>Mollusca</taxon>
        <taxon>Bivalvia</taxon>
        <taxon>Autobranchia</taxon>
        <taxon>Pteriomorphia</taxon>
        <taxon>Mytilida</taxon>
        <taxon>Mytiloidea</taxon>
        <taxon>Mytilidae</taxon>
        <taxon>Mytilinae</taxon>
        <taxon>Mytilus</taxon>
    </lineage>
</organism>
<feature type="region of interest" description="Disordered" evidence="1">
    <location>
        <begin position="74"/>
        <end position="94"/>
    </location>
</feature>
<evidence type="ECO:0000256" key="1">
    <source>
        <dbReference type="SAM" id="MobiDB-lite"/>
    </source>
</evidence>
<evidence type="ECO:0000313" key="3">
    <source>
        <dbReference type="Proteomes" id="UP000596742"/>
    </source>
</evidence>
<accession>A0A8B6CMJ5</accession>
<reference evidence="2" key="1">
    <citation type="submission" date="2018-11" db="EMBL/GenBank/DDBJ databases">
        <authorList>
            <person name="Alioto T."/>
            <person name="Alioto T."/>
        </authorList>
    </citation>
    <scope>NUCLEOTIDE SEQUENCE</scope>
</reference>
<evidence type="ECO:0000313" key="2">
    <source>
        <dbReference type="EMBL" id="VDI07437.1"/>
    </source>
</evidence>
<feature type="region of interest" description="Disordered" evidence="1">
    <location>
        <begin position="34"/>
        <end position="54"/>
    </location>
</feature>
<feature type="compositionally biased region" description="Basic and acidic residues" evidence="1">
    <location>
        <begin position="36"/>
        <end position="49"/>
    </location>
</feature>
<feature type="compositionally biased region" description="Polar residues" evidence="1">
    <location>
        <begin position="74"/>
        <end position="83"/>
    </location>
</feature>
<gene>
    <name evidence="2" type="ORF">MGAL_10B048654</name>
</gene>
<protein>
    <submittedName>
        <fullName evidence="2">Uncharacterized protein</fullName>
    </submittedName>
</protein>